<name>A0AAW9SJW7_9RHOB</name>
<sequence>MPELSLESLRREAKLLQRAWIARDPQAVIRLKEHPPRGGQDLVRADFLHVIAQENGFASWPRLKLAGRDHGP</sequence>
<gene>
    <name evidence="1" type="ORF">ABFB10_06600</name>
</gene>
<keyword evidence="2" id="KW-1185">Reference proteome</keyword>
<dbReference type="EMBL" id="JBDNCH010000002">
    <property type="protein sequence ID" value="MEN9060756.1"/>
    <property type="molecule type" value="Genomic_DNA"/>
</dbReference>
<evidence type="ECO:0000313" key="1">
    <source>
        <dbReference type="EMBL" id="MEN9060756.1"/>
    </source>
</evidence>
<accession>A0AAW9SJW7</accession>
<protein>
    <submittedName>
        <fullName evidence="1">Uncharacterized protein</fullName>
    </submittedName>
</protein>
<proteinExistence type="predicted"/>
<dbReference type="RefSeq" id="WP_347165905.1">
    <property type="nucleotide sequence ID" value="NZ_JBDNCH010000002.1"/>
</dbReference>
<evidence type="ECO:0000313" key="2">
    <source>
        <dbReference type="Proteomes" id="UP001428774"/>
    </source>
</evidence>
<dbReference type="Proteomes" id="UP001428774">
    <property type="component" value="Unassembled WGS sequence"/>
</dbReference>
<comment type="caution">
    <text evidence="1">The sequence shown here is derived from an EMBL/GenBank/DDBJ whole genome shotgun (WGS) entry which is preliminary data.</text>
</comment>
<organism evidence="1 2">
    <name type="scientific">Ponticoccus litoralis</name>
    <dbReference type="NCBI Taxonomy" id="422297"/>
    <lineage>
        <taxon>Bacteria</taxon>
        <taxon>Pseudomonadati</taxon>
        <taxon>Pseudomonadota</taxon>
        <taxon>Alphaproteobacteria</taxon>
        <taxon>Rhodobacterales</taxon>
        <taxon>Roseobacteraceae</taxon>
        <taxon>Ponticoccus</taxon>
    </lineage>
</organism>
<reference evidence="1 2" key="1">
    <citation type="submission" date="2024-05" db="EMBL/GenBank/DDBJ databases">
        <title>Genome sequence of Ponticoccus litoralis KCCM 90028.</title>
        <authorList>
            <person name="Kim J.M."/>
            <person name="Lee J.K."/>
            <person name="Choi B.J."/>
            <person name="Bayburt H."/>
            <person name="Baek J.H."/>
            <person name="Jeon C.O."/>
        </authorList>
    </citation>
    <scope>NUCLEOTIDE SEQUENCE [LARGE SCALE GENOMIC DNA]</scope>
    <source>
        <strain evidence="1 2">KCCM 90028</strain>
    </source>
</reference>
<dbReference type="AlphaFoldDB" id="A0AAW9SJW7"/>